<proteinExistence type="inferred from homology"/>
<organism evidence="6 7">
    <name type="scientific">Streptomyces misionensis</name>
    <dbReference type="NCBI Taxonomy" id="67331"/>
    <lineage>
        <taxon>Bacteria</taxon>
        <taxon>Bacillati</taxon>
        <taxon>Actinomycetota</taxon>
        <taxon>Actinomycetes</taxon>
        <taxon>Kitasatosporales</taxon>
        <taxon>Streptomycetaceae</taxon>
        <taxon>Streptomyces</taxon>
    </lineage>
</organism>
<evidence type="ECO:0000256" key="2">
    <source>
        <dbReference type="ARBA" id="ARBA00010617"/>
    </source>
</evidence>
<comment type="similarity">
    <text evidence="2 4">Belongs to the cytochrome P450 family.</text>
</comment>
<keyword evidence="3 4" id="KW-0408">Iron</keyword>
<accession>A0A5C6JB07</accession>
<sequence>MTAAARPTSPPVARGRLPLIGHGLHMWRRPLEFLDTLTAYDPVVAIHLGPKPTYVLTSPDLVHRVMVSEAADYAKGRSFEKLRDYLGNGLATSEGSFHLRQRRLMQPAFHHAHIAHYARTMADLATARATSWRPGQDIDVTQEMHDLSLAVLTSTLFSTALDEGLAAEIRDTVPVVLRGMYIRVLDPTNLWQRLPTPGNRRLADAHRRLRHVIDRLIGARRGSPPDGEPDLLTLLLRAEDAPTADTMTYQQVYDEVVTLLVAGTETVAGGLAWLFHELGRHPDIDRALYEEVRQQAGAPFDLDRLDRLPRTRRTVDEALRMRNPGGVTIRRAVTDVELGGHRFPRGTEFLFSALVLHRNPRHFPEPTRFDPDRWLPDRPAVPRGAFVPFGAGGHQCIGESFARAEMMATVAAVVSRWRLEPVPGRRVRGVMTSTNHPSGLVMTARPRTTTESP</sequence>
<name>A0A5C6JB07_9ACTN</name>
<keyword evidence="7" id="KW-1185">Reference proteome</keyword>
<gene>
    <name evidence="6" type="ORF">FRZ03_24355</name>
</gene>
<dbReference type="InterPro" id="IPR017972">
    <property type="entry name" value="Cyt_P450_CS"/>
</dbReference>
<dbReference type="RefSeq" id="WP_146467280.1">
    <property type="nucleotide sequence ID" value="NZ_VOGW01000137.1"/>
</dbReference>
<evidence type="ECO:0000256" key="4">
    <source>
        <dbReference type="RuleBase" id="RU000461"/>
    </source>
</evidence>
<keyword evidence="4" id="KW-0560">Oxidoreductase</keyword>
<dbReference type="Proteomes" id="UP000320481">
    <property type="component" value="Unassembled WGS sequence"/>
</dbReference>
<evidence type="ECO:0000256" key="3">
    <source>
        <dbReference type="PIRSR" id="PIRSR602401-1"/>
    </source>
</evidence>
<feature type="binding site" description="axial binding residue" evidence="3">
    <location>
        <position position="396"/>
    </location>
    <ligand>
        <name>heme</name>
        <dbReference type="ChEBI" id="CHEBI:30413"/>
    </ligand>
    <ligandPart>
        <name>Fe</name>
        <dbReference type="ChEBI" id="CHEBI:18248"/>
    </ligandPart>
</feature>
<dbReference type="GO" id="GO:0005506">
    <property type="term" value="F:iron ion binding"/>
    <property type="evidence" value="ECO:0007669"/>
    <property type="project" value="InterPro"/>
</dbReference>
<keyword evidence="3 4" id="KW-0479">Metal-binding</keyword>
<dbReference type="PRINTS" id="PR00463">
    <property type="entry name" value="EP450I"/>
</dbReference>
<dbReference type="GO" id="GO:0020037">
    <property type="term" value="F:heme binding"/>
    <property type="evidence" value="ECO:0007669"/>
    <property type="project" value="InterPro"/>
</dbReference>
<dbReference type="PANTHER" id="PTHR24305">
    <property type="entry name" value="CYTOCHROME P450"/>
    <property type="match status" value="1"/>
</dbReference>
<evidence type="ECO:0000256" key="1">
    <source>
        <dbReference type="ARBA" id="ARBA00001971"/>
    </source>
</evidence>
<dbReference type="PROSITE" id="PS00086">
    <property type="entry name" value="CYTOCHROME_P450"/>
    <property type="match status" value="1"/>
</dbReference>
<dbReference type="Gene3D" id="1.10.630.10">
    <property type="entry name" value="Cytochrome P450"/>
    <property type="match status" value="1"/>
</dbReference>
<dbReference type="InterPro" id="IPR002401">
    <property type="entry name" value="Cyt_P450_E_grp-I"/>
</dbReference>
<keyword evidence="3 4" id="KW-0349">Heme</keyword>
<dbReference type="EMBL" id="VOGW01000137">
    <property type="protein sequence ID" value="TWV38564.1"/>
    <property type="molecule type" value="Genomic_DNA"/>
</dbReference>
<dbReference type="AlphaFoldDB" id="A0A5C6JB07"/>
<dbReference type="PRINTS" id="PR00385">
    <property type="entry name" value="P450"/>
</dbReference>
<dbReference type="Pfam" id="PF00067">
    <property type="entry name" value="p450"/>
    <property type="match status" value="1"/>
</dbReference>
<evidence type="ECO:0000256" key="5">
    <source>
        <dbReference type="SAM" id="MobiDB-lite"/>
    </source>
</evidence>
<dbReference type="InterPro" id="IPR001128">
    <property type="entry name" value="Cyt_P450"/>
</dbReference>
<dbReference type="PANTHER" id="PTHR24305:SF166">
    <property type="entry name" value="CYTOCHROME P450 12A4, MITOCHONDRIAL-RELATED"/>
    <property type="match status" value="1"/>
</dbReference>
<feature type="region of interest" description="Disordered" evidence="5">
    <location>
        <begin position="428"/>
        <end position="453"/>
    </location>
</feature>
<keyword evidence="4" id="KW-0503">Monooxygenase</keyword>
<evidence type="ECO:0000313" key="6">
    <source>
        <dbReference type="EMBL" id="TWV38564.1"/>
    </source>
</evidence>
<evidence type="ECO:0000313" key="7">
    <source>
        <dbReference type="Proteomes" id="UP000320481"/>
    </source>
</evidence>
<comment type="caution">
    <text evidence="6">The sequence shown here is derived from an EMBL/GenBank/DDBJ whole genome shotgun (WGS) entry which is preliminary data.</text>
</comment>
<dbReference type="InterPro" id="IPR036396">
    <property type="entry name" value="Cyt_P450_sf"/>
</dbReference>
<protein>
    <submittedName>
        <fullName evidence="6">Cytochrome P450</fullName>
    </submittedName>
</protein>
<comment type="cofactor">
    <cofactor evidence="1 3">
        <name>heme</name>
        <dbReference type="ChEBI" id="CHEBI:30413"/>
    </cofactor>
</comment>
<dbReference type="CDD" id="cd11049">
    <property type="entry name" value="CYP170A1-like"/>
    <property type="match status" value="1"/>
</dbReference>
<dbReference type="SUPFAM" id="SSF48264">
    <property type="entry name" value="Cytochrome P450"/>
    <property type="match status" value="1"/>
</dbReference>
<dbReference type="InterPro" id="IPR050121">
    <property type="entry name" value="Cytochrome_P450_monoxygenase"/>
</dbReference>
<reference evidence="6" key="1">
    <citation type="journal article" date="2019" name="Microbiol. Resour. Announc.">
        <title>Draft Genomic Sequences of Streptomyces misionensis and Streptomyces albidoflavus, bacteria applied for phytopathogen biocontrol.</title>
        <authorList>
            <person name="Pylro V."/>
            <person name="Dias A."/>
            <person name="Andreote F."/>
            <person name="Varani A."/>
            <person name="Andreote C."/>
            <person name="Bernardo E."/>
            <person name="Martins T."/>
        </authorList>
    </citation>
    <scope>NUCLEOTIDE SEQUENCE [LARGE SCALE GENOMIC DNA]</scope>
    <source>
        <strain evidence="6">66</strain>
    </source>
</reference>
<dbReference type="GO" id="GO:0016705">
    <property type="term" value="F:oxidoreductase activity, acting on paired donors, with incorporation or reduction of molecular oxygen"/>
    <property type="evidence" value="ECO:0007669"/>
    <property type="project" value="InterPro"/>
</dbReference>
<dbReference type="GO" id="GO:0004497">
    <property type="term" value="F:monooxygenase activity"/>
    <property type="evidence" value="ECO:0007669"/>
    <property type="project" value="UniProtKB-KW"/>
</dbReference>